<sequence length="602" mass="68682">MPVKSLEVVTNPKILLKKYWGHDEFRPLQEKIIDNVLSKKDSLVIMPTGAGKSLCYQLPALLNNGLTVVISPLIALMHDQVISLLSNNIAAAYLNSSLDAKQIKEVEENVKLGRIKLLYIAPERLVLDSFQAMIKDVNIGLIAIDEAHCISEWGHEFRPEYRNLKVLRKSFPNAPVIALTATATRRVRQDIITELEIDNAEIFIDSFNRPNLNYIVRPKANAFDEIVNMLNKHNGESSIIYCYSRKDTEELARKLVNEGINAEPYHAGLDNKKRTNTQQKFMRDEINVITATIAFGMGIDKPDVRLIIHYSLPKSIENYYQETGRAGRDGLPSDCVLFYSYKDKRKQDYFILDISDPEEQKRARNKLGKVIEYCETQECRRHVLLTYFGETYIEENCDGCDICLSDLALVDVTEITTHILFTAYKTGQRFGARYIIDILRGSLIKRIVSNKHCELPYFALAKEYSVEDLGQIINNLIAKGLVIKSDDAYPLLKLTEQGIDFLKTPFKIEARKIEKITKLRKSTNEKVDYDIELFEKLRKLRKKLADDASVPAYVVFGDVALREMAAFKPCTKEEFAKIHGVGAIKLESYSEEFLSIIDENSE</sequence>
<evidence type="ECO:0000256" key="7">
    <source>
        <dbReference type="ARBA" id="ARBA00022801"/>
    </source>
</evidence>
<evidence type="ECO:0000259" key="19">
    <source>
        <dbReference type="PROSITE" id="PS51194"/>
    </source>
</evidence>
<dbReference type="PANTHER" id="PTHR13710:SF105">
    <property type="entry name" value="ATP-DEPENDENT DNA HELICASE Q1"/>
    <property type="match status" value="1"/>
</dbReference>
<dbReference type="FunFam" id="3.40.50.300:FF:000296">
    <property type="entry name" value="ATP-dependent DNA helicase RecQ"/>
    <property type="match status" value="1"/>
</dbReference>
<dbReference type="GO" id="GO:0006260">
    <property type="term" value="P:DNA replication"/>
    <property type="evidence" value="ECO:0007669"/>
    <property type="project" value="InterPro"/>
</dbReference>
<dbReference type="SMART" id="SM00487">
    <property type="entry name" value="DEXDc"/>
    <property type="match status" value="1"/>
</dbReference>
<evidence type="ECO:0000256" key="14">
    <source>
        <dbReference type="ARBA" id="ARBA00023235"/>
    </source>
</evidence>
<evidence type="ECO:0000256" key="8">
    <source>
        <dbReference type="ARBA" id="ARBA00022806"/>
    </source>
</evidence>
<feature type="domain" description="Helicase C-terminal" evidence="19">
    <location>
        <begin position="222"/>
        <end position="371"/>
    </location>
</feature>
<dbReference type="InterPro" id="IPR027417">
    <property type="entry name" value="P-loop_NTPase"/>
</dbReference>
<keyword evidence="5" id="KW-0547">Nucleotide-binding</keyword>
<dbReference type="EMBL" id="LAZR01016190">
    <property type="protein sequence ID" value="KKM05567.1"/>
    <property type="molecule type" value="Genomic_DNA"/>
</dbReference>
<keyword evidence="11" id="KW-0238">DNA-binding</keyword>
<gene>
    <name evidence="20" type="ORF">LCGC14_1752760</name>
</gene>
<evidence type="ECO:0000256" key="5">
    <source>
        <dbReference type="ARBA" id="ARBA00022741"/>
    </source>
</evidence>
<evidence type="ECO:0000256" key="6">
    <source>
        <dbReference type="ARBA" id="ARBA00022763"/>
    </source>
</evidence>
<dbReference type="GO" id="GO:0003677">
    <property type="term" value="F:DNA binding"/>
    <property type="evidence" value="ECO:0007669"/>
    <property type="project" value="UniProtKB-KW"/>
</dbReference>
<comment type="similarity">
    <text evidence="3">Belongs to the helicase family. RecQ subfamily.</text>
</comment>
<dbReference type="GO" id="GO:0005694">
    <property type="term" value="C:chromosome"/>
    <property type="evidence" value="ECO:0007669"/>
    <property type="project" value="TreeGrafter"/>
</dbReference>
<evidence type="ECO:0000256" key="3">
    <source>
        <dbReference type="ARBA" id="ARBA00005446"/>
    </source>
</evidence>
<dbReference type="PANTHER" id="PTHR13710">
    <property type="entry name" value="DNA HELICASE RECQ FAMILY MEMBER"/>
    <property type="match status" value="1"/>
</dbReference>
<evidence type="ECO:0000256" key="11">
    <source>
        <dbReference type="ARBA" id="ARBA00023125"/>
    </source>
</evidence>
<evidence type="ECO:0000256" key="16">
    <source>
        <dbReference type="ARBA" id="ARBA00034808"/>
    </source>
</evidence>
<dbReference type="NCBIfam" id="TIGR00614">
    <property type="entry name" value="recQ_fam"/>
    <property type="match status" value="1"/>
</dbReference>
<evidence type="ECO:0000256" key="2">
    <source>
        <dbReference type="ARBA" id="ARBA00001947"/>
    </source>
</evidence>
<keyword evidence="6" id="KW-0227">DNA damage</keyword>
<comment type="cofactor">
    <cofactor evidence="2">
        <name>Zn(2+)</name>
        <dbReference type="ChEBI" id="CHEBI:29105"/>
    </cofactor>
</comment>
<dbReference type="SMART" id="SM00341">
    <property type="entry name" value="HRDC"/>
    <property type="match status" value="1"/>
</dbReference>
<evidence type="ECO:0000256" key="1">
    <source>
        <dbReference type="ARBA" id="ARBA00001946"/>
    </source>
</evidence>
<dbReference type="Gene3D" id="3.40.50.300">
    <property type="entry name" value="P-loop containing nucleotide triphosphate hydrolases"/>
    <property type="match status" value="2"/>
</dbReference>
<dbReference type="Pfam" id="PF00271">
    <property type="entry name" value="Helicase_C"/>
    <property type="match status" value="1"/>
</dbReference>
<keyword evidence="14" id="KW-0413">Isomerase</keyword>
<dbReference type="SUPFAM" id="SSF47819">
    <property type="entry name" value="HRDC-like"/>
    <property type="match status" value="1"/>
</dbReference>
<keyword evidence="9" id="KW-0862">Zinc</keyword>
<dbReference type="GO" id="GO:0005524">
    <property type="term" value="F:ATP binding"/>
    <property type="evidence" value="ECO:0007669"/>
    <property type="project" value="UniProtKB-KW"/>
</dbReference>
<proteinExistence type="inferred from homology"/>
<dbReference type="GO" id="GO:0006281">
    <property type="term" value="P:DNA repair"/>
    <property type="evidence" value="ECO:0007669"/>
    <property type="project" value="UniProtKB-KW"/>
</dbReference>
<keyword evidence="4" id="KW-0479">Metal-binding</keyword>
<dbReference type="PROSITE" id="PS50967">
    <property type="entry name" value="HRDC"/>
    <property type="match status" value="1"/>
</dbReference>
<dbReference type="GO" id="GO:0009378">
    <property type="term" value="F:four-way junction helicase activity"/>
    <property type="evidence" value="ECO:0007669"/>
    <property type="project" value="TreeGrafter"/>
</dbReference>
<feature type="domain" description="HRDC" evidence="17">
    <location>
        <begin position="527"/>
        <end position="602"/>
    </location>
</feature>
<dbReference type="InterPro" id="IPR002121">
    <property type="entry name" value="HRDC_dom"/>
</dbReference>
<organism evidence="20">
    <name type="scientific">marine sediment metagenome</name>
    <dbReference type="NCBI Taxonomy" id="412755"/>
    <lineage>
        <taxon>unclassified sequences</taxon>
        <taxon>metagenomes</taxon>
        <taxon>ecological metagenomes</taxon>
    </lineage>
</organism>
<evidence type="ECO:0000256" key="10">
    <source>
        <dbReference type="ARBA" id="ARBA00022840"/>
    </source>
</evidence>
<reference evidence="20" key="1">
    <citation type="journal article" date="2015" name="Nature">
        <title>Complex archaea that bridge the gap between prokaryotes and eukaryotes.</title>
        <authorList>
            <person name="Spang A."/>
            <person name="Saw J.H."/>
            <person name="Jorgensen S.L."/>
            <person name="Zaremba-Niedzwiedzka K."/>
            <person name="Martijn J."/>
            <person name="Lind A.E."/>
            <person name="van Eijk R."/>
            <person name="Schleper C."/>
            <person name="Guy L."/>
            <person name="Ettema T.J."/>
        </authorList>
    </citation>
    <scope>NUCLEOTIDE SEQUENCE</scope>
</reference>
<dbReference type="Pfam" id="PF16124">
    <property type="entry name" value="RecQ_Zn_bind"/>
    <property type="match status" value="1"/>
</dbReference>
<dbReference type="CDD" id="cd17920">
    <property type="entry name" value="DEXHc_RecQ"/>
    <property type="match status" value="1"/>
</dbReference>
<keyword evidence="7" id="KW-0378">Hydrolase</keyword>
<keyword evidence="13" id="KW-0234">DNA repair</keyword>
<evidence type="ECO:0000313" key="20">
    <source>
        <dbReference type="EMBL" id="KKM05567.1"/>
    </source>
</evidence>
<dbReference type="AlphaFoldDB" id="A0A0F9HQQ8"/>
<dbReference type="Gene3D" id="1.10.150.80">
    <property type="entry name" value="HRDC domain"/>
    <property type="match status" value="1"/>
</dbReference>
<protein>
    <recommendedName>
        <fullName evidence="16">DNA 3'-5' helicase</fullName>
        <ecNumber evidence="16">5.6.2.4</ecNumber>
    </recommendedName>
</protein>
<dbReference type="CDD" id="cd18794">
    <property type="entry name" value="SF2_C_RecQ"/>
    <property type="match status" value="1"/>
</dbReference>
<dbReference type="Pfam" id="PF09382">
    <property type="entry name" value="RQC"/>
    <property type="match status" value="1"/>
</dbReference>
<dbReference type="InterPro" id="IPR014001">
    <property type="entry name" value="Helicase_ATP-bd"/>
</dbReference>
<dbReference type="Pfam" id="PF00270">
    <property type="entry name" value="DEAD"/>
    <property type="match status" value="1"/>
</dbReference>
<dbReference type="GO" id="GO:0016787">
    <property type="term" value="F:hydrolase activity"/>
    <property type="evidence" value="ECO:0007669"/>
    <property type="project" value="UniProtKB-KW"/>
</dbReference>
<evidence type="ECO:0000259" key="18">
    <source>
        <dbReference type="PROSITE" id="PS51192"/>
    </source>
</evidence>
<dbReference type="GO" id="GO:0046872">
    <property type="term" value="F:metal ion binding"/>
    <property type="evidence" value="ECO:0007669"/>
    <property type="project" value="UniProtKB-KW"/>
</dbReference>
<dbReference type="EC" id="5.6.2.4" evidence="16"/>
<comment type="caution">
    <text evidence="20">The sequence shown here is derived from an EMBL/GenBank/DDBJ whole genome shotgun (WGS) entry which is preliminary data.</text>
</comment>
<comment type="cofactor">
    <cofactor evidence="1">
        <name>Mg(2+)</name>
        <dbReference type="ChEBI" id="CHEBI:18420"/>
    </cofactor>
</comment>
<dbReference type="InterPro" id="IPR004589">
    <property type="entry name" value="DNA_helicase_ATP-dep_RecQ"/>
</dbReference>
<evidence type="ECO:0000256" key="4">
    <source>
        <dbReference type="ARBA" id="ARBA00022723"/>
    </source>
</evidence>
<dbReference type="Pfam" id="PF00570">
    <property type="entry name" value="HRDC"/>
    <property type="match status" value="1"/>
</dbReference>
<evidence type="ECO:0000256" key="13">
    <source>
        <dbReference type="ARBA" id="ARBA00023204"/>
    </source>
</evidence>
<dbReference type="InterPro" id="IPR010997">
    <property type="entry name" value="HRDC-like_sf"/>
</dbReference>
<dbReference type="GO" id="GO:0043138">
    <property type="term" value="F:3'-5' DNA helicase activity"/>
    <property type="evidence" value="ECO:0007669"/>
    <property type="project" value="UniProtKB-EC"/>
</dbReference>
<dbReference type="InterPro" id="IPR036388">
    <property type="entry name" value="WH-like_DNA-bd_sf"/>
</dbReference>
<dbReference type="NCBIfam" id="TIGR01389">
    <property type="entry name" value="recQ"/>
    <property type="match status" value="1"/>
</dbReference>
<dbReference type="GO" id="GO:0006310">
    <property type="term" value="P:DNA recombination"/>
    <property type="evidence" value="ECO:0007669"/>
    <property type="project" value="UniProtKB-KW"/>
</dbReference>
<evidence type="ECO:0000259" key="17">
    <source>
        <dbReference type="PROSITE" id="PS50967"/>
    </source>
</evidence>
<comment type="catalytic activity">
    <reaction evidence="15">
        <text>Couples ATP hydrolysis with the unwinding of duplex DNA by translocating in the 3'-5' direction.</text>
        <dbReference type="EC" id="5.6.2.4"/>
    </reaction>
</comment>
<evidence type="ECO:0000256" key="15">
    <source>
        <dbReference type="ARBA" id="ARBA00034617"/>
    </source>
</evidence>
<name>A0A0F9HQQ8_9ZZZZ</name>
<dbReference type="InterPro" id="IPR018982">
    <property type="entry name" value="RQC_domain"/>
</dbReference>
<dbReference type="InterPro" id="IPR044876">
    <property type="entry name" value="HRDC_dom_sf"/>
</dbReference>
<evidence type="ECO:0000256" key="12">
    <source>
        <dbReference type="ARBA" id="ARBA00023172"/>
    </source>
</evidence>
<dbReference type="InterPro" id="IPR006293">
    <property type="entry name" value="DNA_helicase_ATP-dep_RecQ_bac"/>
</dbReference>
<keyword evidence="8" id="KW-0347">Helicase</keyword>
<dbReference type="GO" id="GO:0005737">
    <property type="term" value="C:cytoplasm"/>
    <property type="evidence" value="ECO:0007669"/>
    <property type="project" value="TreeGrafter"/>
</dbReference>
<dbReference type="PROSITE" id="PS51194">
    <property type="entry name" value="HELICASE_CTER"/>
    <property type="match status" value="1"/>
</dbReference>
<dbReference type="Gene3D" id="1.10.10.10">
    <property type="entry name" value="Winged helix-like DNA-binding domain superfamily/Winged helix DNA-binding domain"/>
    <property type="match status" value="1"/>
</dbReference>
<dbReference type="InterPro" id="IPR011545">
    <property type="entry name" value="DEAD/DEAH_box_helicase_dom"/>
</dbReference>
<dbReference type="InterPro" id="IPR001650">
    <property type="entry name" value="Helicase_C-like"/>
</dbReference>
<dbReference type="PROSITE" id="PS51192">
    <property type="entry name" value="HELICASE_ATP_BIND_1"/>
    <property type="match status" value="1"/>
</dbReference>
<evidence type="ECO:0000256" key="9">
    <source>
        <dbReference type="ARBA" id="ARBA00022833"/>
    </source>
</evidence>
<dbReference type="FunFam" id="3.40.50.300:FF:001975">
    <property type="entry name" value="ATP-dependent DNA helicase"/>
    <property type="match status" value="1"/>
</dbReference>
<accession>A0A0F9HQQ8</accession>
<dbReference type="GO" id="GO:0009432">
    <property type="term" value="P:SOS response"/>
    <property type="evidence" value="ECO:0007669"/>
    <property type="project" value="InterPro"/>
</dbReference>
<keyword evidence="12" id="KW-0233">DNA recombination</keyword>
<dbReference type="SMART" id="SM00490">
    <property type="entry name" value="HELICc"/>
    <property type="match status" value="1"/>
</dbReference>
<dbReference type="InterPro" id="IPR032284">
    <property type="entry name" value="RecQ_Zn-bd"/>
</dbReference>
<feature type="domain" description="Helicase ATP-binding" evidence="18">
    <location>
        <begin position="33"/>
        <end position="201"/>
    </location>
</feature>
<dbReference type="SMART" id="SM00956">
    <property type="entry name" value="RQC"/>
    <property type="match status" value="1"/>
</dbReference>
<dbReference type="SUPFAM" id="SSF52540">
    <property type="entry name" value="P-loop containing nucleoside triphosphate hydrolases"/>
    <property type="match status" value="2"/>
</dbReference>
<keyword evidence="10" id="KW-0067">ATP-binding</keyword>